<evidence type="ECO:0000256" key="11">
    <source>
        <dbReference type="SAM" id="SignalP"/>
    </source>
</evidence>
<dbReference type="SMART" id="SM00589">
    <property type="entry name" value="PRY"/>
    <property type="match status" value="1"/>
</dbReference>
<dbReference type="FunFam" id="2.60.40.10:FF:000183">
    <property type="entry name" value="Myelin-oligodendrocyte glycoprotein"/>
    <property type="match status" value="1"/>
</dbReference>
<comment type="similarity">
    <text evidence="2">Belongs to the immunoglobulin superfamily. BTN/MOG family.</text>
</comment>
<feature type="chain" id="PRO_5027892451" evidence="11">
    <location>
        <begin position="35"/>
        <end position="524"/>
    </location>
</feature>
<keyword evidence="3 10" id="KW-0812">Transmembrane</keyword>
<evidence type="ECO:0000256" key="2">
    <source>
        <dbReference type="ARBA" id="ARBA00007591"/>
    </source>
</evidence>
<dbReference type="InterPro" id="IPR006574">
    <property type="entry name" value="PRY"/>
</dbReference>
<sequence>MSGPPVLRPVRMQPLWISTGTLLLSILLPWPVTGQFHVIGPRSPVIAVVEEEIVLPCQLSPPRDAGDMEVRWYRAHSPGLVHRYPSPQDPAEPQRQDYRARAEVLLENATRGLVSLRVRPVHASDGGEYTCFFESPTYYNEAKFEVLVTGTGMAPHIHIESGNTKGIKVTCTSTGWYPEPEVQWKDLQGLHLTPASETKTIEGNGLFHVQSSIIVDKSSKNVSCVIRNPVLGVEKGARVSVADALFPRNSPWIVGLAVFVALLVFGMIIISILFLRAKKAKGSLKEENGSLKEKHGSLNEKHGELREQYELLIKQKEEIEKENGKLHEELGKWWFYVSIGLKLARCYAEGVTLDRKTAHPYLQIAKDNKSVRGGDVFQDLPKCRQRFDTLVCVLGQQIFFKGKHYWEVSVQEKIKWTLGICKDSVCRQGEIQLSPEVGFWTLCLNKKNDYQALANPRVPLHLEESPEIVGIFLDYEAGRVSFYNVTSLTHIYTYRECFREALRPYFYPGPLHNGQNGHPLIIQN</sequence>
<dbReference type="InterPro" id="IPR001870">
    <property type="entry name" value="B30.2/SPRY"/>
</dbReference>
<feature type="coiled-coil region" evidence="9">
    <location>
        <begin position="302"/>
        <end position="329"/>
    </location>
</feature>
<organism evidence="14 15">
    <name type="scientific">Pteropus vampyrus</name>
    <name type="common">Large flying fox</name>
    <dbReference type="NCBI Taxonomy" id="132908"/>
    <lineage>
        <taxon>Eukaryota</taxon>
        <taxon>Metazoa</taxon>
        <taxon>Chordata</taxon>
        <taxon>Craniata</taxon>
        <taxon>Vertebrata</taxon>
        <taxon>Euteleostomi</taxon>
        <taxon>Mammalia</taxon>
        <taxon>Eutheria</taxon>
        <taxon>Laurasiatheria</taxon>
        <taxon>Chiroptera</taxon>
        <taxon>Yinpterochiroptera</taxon>
        <taxon>Pteropodoidea</taxon>
        <taxon>Pteropodidae</taxon>
        <taxon>Pteropodinae</taxon>
        <taxon>Pteropus</taxon>
    </lineage>
</organism>
<dbReference type="InterPro" id="IPR013783">
    <property type="entry name" value="Ig-like_fold"/>
</dbReference>
<dbReference type="Gene3D" id="2.60.40.10">
    <property type="entry name" value="Immunoglobulins"/>
    <property type="match status" value="2"/>
</dbReference>
<dbReference type="InterPro" id="IPR003879">
    <property type="entry name" value="Butyrophylin_SPRY"/>
</dbReference>
<dbReference type="InterPro" id="IPR003599">
    <property type="entry name" value="Ig_sub"/>
</dbReference>
<dbReference type="GO" id="GO:0050852">
    <property type="term" value="P:T cell receptor signaling pathway"/>
    <property type="evidence" value="ECO:0007669"/>
    <property type="project" value="TreeGrafter"/>
</dbReference>
<dbReference type="GO" id="GO:0005102">
    <property type="term" value="F:signaling receptor binding"/>
    <property type="evidence" value="ECO:0007669"/>
    <property type="project" value="TreeGrafter"/>
</dbReference>
<dbReference type="Proteomes" id="UP000515202">
    <property type="component" value="Unplaced"/>
</dbReference>
<dbReference type="Pfam" id="PF07686">
    <property type="entry name" value="V-set"/>
    <property type="match status" value="1"/>
</dbReference>
<dbReference type="Gene3D" id="2.60.120.920">
    <property type="match status" value="1"/>
</dbReference>
<dbReference type="GO" id="GO:0001817">
    <property type="term" value="P:regulation of cytokine production"/>
    <property type="evidence" value="ECO:0007669"/>
    <property type="project" value="TreeGrafter"/>
</dbReference>
<protein>
    <submittedName>
        <fullName evidence="15">Butyrophilin subfamily 1 member A1-like isoform X2</fullName>
    </submittedName>
</protein>
<keyword evidence="8" id="KW-0393">Immunoglobulin domain</keyword>
<evidence type="ECO:0000259" key="13">
    <source>
        <dbReference type="PROSITE" id="PS50835"/>
    </source>
</evidence>
<dbReference type="SMART" id="SM00406">
    <property type="entry name" value="IGv"/>
    <property type="match status" value="1"/>
</dbReference>
<dbReference type="SUPFAM" id="SSF49899">
    <property type="entry name" value="Concanavalin A-like lectins/glucanases"/>
    <property type="match status" value="1"/>
</dbReference>
<dbReference type="FunFam" id="2.60.120.920:FF:000004">
    <property type="entry name" value="Butyrophilin subfamily 1 member A1"/>
    <property type="match status" value="1"/>
</dbReference>
<dbReference type="AlphaFoldDB" id="A0A6P6C3F0"/>
<reference evidence="15" key="1">
    <citation type="submission" date="2025-08" db="UniProtKB">
        <authorList>
            <consortium name="RefSeq"/>
        </authorList>
    </citation>
    <scope>IDENTIFICATION</scope>
    <source>
        <tissue evidence="15">Kidney</tissue>
    </source>
</reference>
<evidence type="ECO:0000256" key="7">
    <source>
        <dbReference type="ARBA" id="ARBA00023157"/>
    </source>
</evidence>
<dbReference type="GeneID" id="105309340"/>
<dbReference type="InterPro" id="IPR043136">
    <property type="entry name" value="B30.2/SPRY_sf"/>
</dbReference>
<feature type="signal peptide" evidence="11">
    <location>
        <begin position="1"/>
        <end position="34"/>
    </location>
</feature>
<feature type="domain" description="Ig-like" evidence="13">
    <location>
        <begin position="31"/>
        <end position="149"/>
    </location>
</feature>
<evidence type="ECO:0000256" key="10">
    <source>
        <dbReference type="SAM" id="Phobius"/>
    </source>
</evidence>
<dbReference type="InterPro" id="IPR050504">
    <property type="entry name" value="IgSF_BTN/MOG"/>
</dbReference>
<dbReference type="Pfam" id="PF22705">
    <property type="entry name" value="C2-set_3"/>
    <property type="match status" value="1"/>
</dbReference>
<keyword evidence="9" id="KW-0175">Coiled coil</keyword>
<keyword evidence="14" id="KW-1185">Reference proteome</keyword>
<dbReference type="SMART" id="SM00409">
    <property type="entry name" value="IG"/>
    <property type="match status" value="1"/>
</dbReference>
<dbReference type="Pfam" id="PF00622">
    <property type="entry name" value="SPRY"/>
    <property type="match status" value="1"/>
</dbReference>
<feature type="domain" description="Ig-like" evidence="13">
    <location>
        <begin position="159"/>
        <end position="240"/>
    </location>
</feature>
<dbReference type="FunFam" id="2.60.40.10:FF:000088">
    <property type="entry name" value="Butyrophilin subfamily 1 member A1"/>
    <property type="match status" value="1"/>
</dbReference>
<keyword evidence="5 10" id="KW-1133">Transmembrane helix</keyword>
<evidence type="ECO:0000256" key="9">
    <source>
        <dbReference type="SAM" id="Coils"/>
    </source>
</evidence>
<dbReference type="InterPro" id="IPR003877">
    <property type="entry name" value="SPRY_dom"/>
</dbReference>
<dbReference type="InterPro" id="IPR007110">
    <property type="entry name" value="Ig-like_dom"/>
</dbReference>
<name>A0A6P6C3F0_PTEVA</name>
<evidence type="ECO:0000256" key="5">
    <source>
        <dbReference type="ARBA" id="ARBA00022989"/>
    </source>
</evidence>
<dbReference type="InterPro" id="IPR036179">
    <property type="entry name" value="Ig-like_dom_sf"/>
</dbReference>
<dbReference type="PANTHER" id="PTHR24100">
    <property type="entry name" value="BUTYROPHILIN"/>
    <property type="match status" value="1"/>
</dbReference>
<dbReference type="CDD" id="cd13733">
    <property type="entry name" value="SPRY_PRY_C-I_1"/>
    <property type="match status" value="1"/>
</dbReference>
<dbReference type="InterPro" id="IPR013106">
    <property type="entry name" value="Ig_V-set"/>
</dbReference>
<evidence type="ECO:0000256" key="8">
    <source>
        <dbReference type="ARBA" id="ARBA00023319"/>
    </source>
</evidence>
<dbReference type="PROSITE" id="PS50835">
    <property type="entry name" value="IG_LIKE"/>
    <property type="match status" value="2"/>
</dbReference>
<evidence type="ECO:0000256" key="4">
    <source>
        <dbReference type="ARBA" id="ARBA00022729"/>
    </source>
</evidence>
<evidence type="ECO:0000313" key="14">
    <source>
        <dbReference type="Proteomes" id="UP000515202"/>
    </source>
</evidence>
<dbReference type="SMART" id="SM00449">
    <property type="entry name" value="SPRY"/>
    <property type="match status" value="1"/>
</dbReference>
<dbReference type="InterPro" id="IPR013320">
    <property type="entry name" value="ConA-like_dom_sf"/>
</dbReference>
<evidence type="ECO:0000256" key="6">
    <source>
        <dbReference type="ARBA" id="ARBA00023136"/>
    </source>
</evidence>
<dbReference type="Pfam" id="PF13765">
    <property type="entry name" value="PRY"/>
    <property type="match status" value="1"/>
</dbReference>
<evidence type="ECO:0000256" key="1">
    <source>
        <dbReference type="ARBA" id="ARBA00004479"/>
    </source>
</evidence>
<gene>
    <name evidence="15" type="primary">LOC105309340</name>
</gene>
<proteinExistence type="inferred from homology"/>
<evidence type="ECO:0000259" key="12">
    <source>
        <dbReference type="PROSITE" id="PS50188"/>
    </source>
</evidence>
<dbReference type="RefSeq" id="XP_023381921.1">
    <property type="nucleotide sequence ID" value="XM_023526153.1"/>
</dbReference>
<dbReference type="SUPFAM" id="SSF48726">
    <property type="entry name" value="Immunoglobulin"/>
    <property type="match status" value="2"/>
</dbReference>
<dbReference type="GO" id="GO:0009897">
    <property type="term" value="C:external side of plasma membrane"/>
    <property type="evidence" value="ECO:0007669"/>
    <property type="project" value="TreeGrafter"/>
</dbReference>
<keyword evidence="7" id="KW-1015">Disulfide bond</keyword>
<accession>A0A6P6C3F0</accession>
<dbReference type="PRINTS" id="PR01407">
    <property type="entry name" value="BUTYPHLNCDUF"/>
</dbReference>
<feature type="domain" description="B30.2/SPRY" evidence="12">
    <location>
        <begin position="331"/>
        <end position="524"/>
    </location>
</feature>
<dbReference type="PROSITE" id="PS50188">
    <property type="entry name" value="B302_SPRY"/>
    <property type="match status" value="1"/>
</dbReference>
<feature type="transmembrane region" description="Helical" evidence="10">
    <location>
        <begin position="252"/>
        <end position="275"/>
    </location>
</feature>
<dbReference type="PANTHER" id="PTHR24100:SF149">
    <property type="entry name" value="BG-LIKE ANTIGEN 1-RELATED"/>
    <property type="match status" value="1"/>
</dbReference>
<comment type="subcellular location">
    <subcellularLocation>
        <location evidence="1">Membrane</location>
        <topology evidence="1">Single-pass type I membrane protein</topology>
    </subcellularLocation>
</comment>
<evidence type="ECO:0000256" key="3">
    <source>
        <dbReference type="ARBA" id="ARBA00022692"/>
    </source>
</evidence>
<evidence type="ECO:0000313" key="15">
    <source>
        <dbReference type="RefSeq" id="XP_023381921.1"/>
    </source>
</evidence>
<keyword evidence="6 10" id="KW-0472">Membrane</keyword>
<dbReference type="InterPro" id="IPR053896">
    <property type="entry name" value="BTN3A2-like_Ig-C"/>
</dbReference>
<keyword evidence="4 11" id="KW-0732">Signal</keyword>